<comment type="similarity">
    <text evidence="6">Belongs to the DNA polymerase HolA subunit family.</text>
</comment>
<keyword evidence="4" id="KW-0235">DNA replication</keyword>
<dbReference type="GO" id="GO:0009360">
    <property type="term" value="C:DNA polymerase III complex"/>
    <property type="evidence" value="ECO:0007669"/>
    <property type="project" value="TreeGrafter"/>
</dbReference>
<evidence type="ECO:0000256" key="2">
    <source>
        <dbReference type="ARBA" id="ARBA00022679"/>
    </source>
</evidence>
<name>A0A0P0Z0U0_9HYPH</name>
<dbReference type="InterPro" id="IPR027417">
    <property type="entry name" value="P-loop_NTPase"/>
</dbReference>
<sequence length="345" mass="37045">MAQKKAGEVDAFLSRPDTSFPVVLVYGPDTGLVSERAARVASLSDVDPADPFASVVLMADELEKSIGRLFDEARTVSMFGGRRLIRIKGAGNGKALAEAVTELAADPPADAVIVIEAGELRKNAPLRVGVERGRAAMALPCYPDEQRGLDKLIDEELAAAGTSIDRAGRDALKARLGGDRLASRGEVQKLCLYAHGQGAITQADVLAVVGDVSSETVEEAVDAALAGEARRLPHLVERLQASGVSSYQIQGPLQRQFQQLLSMRQEMDAQGSSAADIVARRRVHFSRAPAMTRALQSWTVEALARSLARIEADILKSRKEAALQQVITYRLLLELSVEAARSRAR</sequence>
<dbReference type="Gene3D" id="3.40.50.300">
    <property type="entry name" value="P-loop containing nucleotide triphosphate hydrolases"/>
    <property type="match status" value="1"/>
</dbReference>
<dbReference type="GO" id="GO:0006261">
    <property type="term" value="P:DNA-templated DNA replication"/>
    <property type="evidence" value="ECO:0007669"/>
    <property type="project" value="TreeGrafter"/>
</dbReference>
<dbReference type="GO" id="GO:0003887">
    <property type="term" value="F:DNA-directed DNA polymerase activity"/>
    <property type="evidence" value="ECO:0007669"/>
    <property type="project" value="UniProtKB-KW"/>
</dbReference>
<dbReference type="PANTHER" id="PTHR34388">
    <property type="entry name" value="DNA POLYMERASE III SUBUNIT DELTA"/>
    <property type="match status" value="1"/>
</dbReference>
<comment type="catalytic activity">
    <reaction evidence="7">
        <text>DNA(n) + a 2'-deoxyribonucleoside 5'-triphosphate = DNA(n+1) + diphosphate</text>
        <dbReference type="Rhea" id="RHEA:22508"/>
        <dbReference type="Rhea" id="RHEA-COMP:17339"/>
        <dbReference type="Rhea" id="RHEA-COMP:17340"/>
        <dbReference type="ChEBI" id="CHEBI:33019"/>
        <dbReference type="ChEBI" id="CHEBI:61560"/>
        <dbReference type="ChEBI" id="CHEBI:173112"/>
        <dbReference type="EC" id="2.7.7.7"/>
    </reaction>
</comment>
<evidence type="ECO:0000256" key="4">
    <source>
        <dbReference type="ARBA" id="ARBA00022705"/>
    </source>
</evidence>
<proteinExistence type="inferred from homology"/>
<dbReference type="SUPFAM" id="SSF52540">
    <property type="entry name" value="P-loop containing nucleoside triphosphate hydrolases"/>
    <property type="match status" value="1"/>
</dbReference>
<keyword evidence="5" id="KW-0239">DNA-directed DNA polymerase</keyword>
<organism evidence="8">
    <name type="scientific">Aureimonas frigidaquae</name>
    <dbReference type="NCBI Taxonomy" id="424757"/>
    <lineage>
        <taxon>Bacteria</taxon>
        <taxon>Pseudomonadati</taxon>
        <taxon>Pseudomonadota</taxon>
        <taxon>Alphaproteobacteria</taxon>
        <taxon>Hyphomicrobiales</taxon>
        <taxon>Aurantimonadaceae</taxon>
        <taxon>Aureimonas</taxon>
    </lineage>
</organism>
<dbReference type="GO" id="GO:0003677">
    <property type="term" value="F:DNA binding"/>
    <property type="evidence" value="ECO:0007669"/>
    <property type="project" value="InterPro"/>
</dbReference>
<evidence type="ECO:0000256" key="6">
    <source>
        <dbReference type="ARBA" id="ARBA00034754"/>
    </source>
</evidence>
<dbReference type="RefSeq" id="WP_062226579.1">
    <property type="nucleotide sequence ID" value="NZ_BBWR01000003.1"/>
</dbReference>
<dbReference type="InterPro" id="IPR005790">
    <property type="entry name" value="DNA_polIII_delta"/>
</dbReference>
<dbReference type="Gene3D" id="1.20.272.10">
    <property type="match status" value="1"/>
</dbReference>
<keyword evidence="3" id="KW-0548">Nucleotidyltransferase</keyword>
<keyword evidence="2" id="KW-0808">Transferase</keyword>
<evidence type="ECO:0000256" key="1">
    <source>
        <dbReference type="ARBA" id="ARBA00012417"/>
    </source>
</evidence>
<accession>A0A0P0Z0U0</accession>
<dbReference type="SUPFAM" id="SSF48019">
    <property type="entry name" value="post-AAA+ oligomerization domain-like"/>
    <property type="match status" value="1"/>
</dbReference>
<protein>
    <recommendedName>
        <fullName evidence="1">DNA-directed DNA polymerase</fullName>
        <ecNumber evidence="1">2.7.7.7</ecNumber>
    </recommendedName>
</protein>
<dbReference type="NCBIfam" id="TIGR01128">
    <property type="entry name" value="holA"/>
    <property type="match status" value="1"/>
</dbReference>
<dbReference type="AlphaFoldDB" id="A0A0P0Z0U0"/>
<evidence type="ECO:0000256" key="3">
    <source>
        <dbReference type="ARBA" id="ARBA00022695"/>
    </source>
</evidence>
<dbReference type="OrthoDB" id="9804983at2"/>
<evidence type="ECO:0000313" key="8">
    <source>
        <dbReference type="EMBL" id="BAT27516.1"/>
    </source>
</evidence>
<dbReference type="PANTHER" id="PTHR34388:SF1">
    <property type="entry name" value="DNA POLYMERASE III SUBUNIT DELTA"/>
    <property type="match status" value="1"/>
</dbReference>
<dbReference type="EMBL" id="LC066375">
    <property type="protein sequence ID" value="BAT27516.1"/>
    <property type="molecule type" value="Genomic_DNA"/>
</dbReference>
<dbReference type="InterPro" id="IPR008921">
    <property type="entry name" value="DNA_pol3_clamp-load_cplx_C"/>
</dbReference>
<dbReference type="Gene3D" id="1.10.8.60">
    <property type="match status" value="1"/>
</dbReference>
<evidence type="ECO:0000256" key="7">
    <source>
        <dbReference type="ARBA" id="ARBA00049244"/>
    </source>
</evidence>
<dbReference type="EC" id="2.7.7.7" evidence="1"/>
<evidence type="ECO:0000256" key="5">
    <source>
        <dbReference type="ARBA" id="ARBA00022932"/>
    </source>
</evidence>
<reference evidence="8" key="1">
    <citation type="journal article" date="2015" name="Proc. Natl. Acad. Sci. U.S.A.">
        <title>Bacterial clade with the ribosomal RNA operon on a small plasmid rather than the chromosome.</title>
        <authorList>
            <person name="Anda M."/>
            <person name="Ohtsubo Y."/>
            <person name="Okubo T."/>
            <person name="Sugawara M."/>
            <person name="Nagata Y."/>
            <person name="Tsuda M."/>
            <person name="Minamisawa K."/>
            <person name="Mitsui H."/>
        </authorList>
    </citation>
    <scope>NUCLEOTIDE SEQUENCE</scope>
    <source>
        <strain evidence="8">JCM 14755</strain>
    </source>
</reference>